<dbReference type="Gene3D" id="3.40.50.1000">
    <property type="entry name" value="HAD superfamily/HAD-like"/>
    <property type="match status" value="1"/>
</dbReference>
<dbReference type="InterPro" id="IPR010708">
    <property type="entry name" value="5'(3')-deoxyribonucleotidase"/>
</dbReference>
<comment type="similarity">
    <text evidence="1">Belongs to the 5'(3')-deoxyribonucleotidase family.</text>
</comment>
<dbReference type="AlphaFoldDB" id="A0A9Q2ZSK0"/>
<dbReference type="Pfam" id="PF06941">
    <property type="entry name" value="NT5C"/>
    <property type="match status" value="1"/>
</dbReference>
<proteinExistence type="inferred from homology"/>
<dbReference type="SUPFAM" id="SSF56784">
    <property type="entry name" value="HAD-like"/>
    <property type="match status" value="1"/>
</dbReference>
<dbReference type="InterPro" id="IPR023214">
    <property type="entry name" value="HAD_sf"/>
</dbReference>
<organism evidence="2 3">
    <name type="scientific">Polynucleobacter paneuropaeus</name>
    <dbReference type="NCBI Taxonomy" id="2527775"/>
    <lineage>
        <taxon>Bacteria</taxon>
        <taxon>Pseudomonadati</taxon>
        <taxon>Pseudomonadota</taxon>
        <taxon>Betaproteobacteria</taxon>
        <taxon>Burkholderiales</taxon>
        <taxon>Burkholderiaceae</taxon>
        <taxon>Polynucleobacter</taxon>
    </lineage>
</organism>
<dbReference type="PANTHER" id="PTHR16504:SF4">
    <property type="entry name" value="5'(3')-DEOXYRIBONUCLEOTIDASE"/>
    <property type="match status" value="1"/>
</dbReference>
<evidence type="ECO:0000256" key="1">
    <source>
        <dbReference type="ARBA" id="ARBA00009589"/>
    </source>
</evidence>
<dbReference type="InterPro" id="IPR036412">
    <property type="entry name" value="HAD-like_sf"/>
</dbReference>
<dbReference type="GO" id="GO:0008253">
    <property type="term" value="F:5'-nucleotidase activity"/>
    <property type="evidence" value="ECO:0007669"/>
    <property type="project" value="InterPro"/>
</dbReference>
<accession>A0A9Q2ZSK0</accession>
<sequence length="148" mass="16857">MKTLYIDMDNVLVDFPSGIAKLSTEIQKQYDGDLDEVPGIFSLMEPIPGAIDAFNTLSKHFDTYILSTAPWKNPSAWSDKVIWVQQYLGESAHKRLILSHHKNLNDGHFLVDDRLKNGVDKFKGEHIHFGQPDFPDWDKVVAYLLSKA</sequence>
<comment type="caution">
    <text evidence="2">The sequence shown here is derived from an EMBL/GenBank/DDBJ whole genome shotgun (WGS) entry which is preliminary data.</text>
</comment>
<evidence type="ECO:0000313" key="3">
    <source>
        <dbReference type="Proteomes" id="UP000783102"/>
    </source>
</evidence>
<dbReference type="Proteomes" id="UP000783102">
    <property type="component" value="Unassembled WGS sequence"/>
</dbReference>
<gene>
    <name evidence="2" type="ORF">G6731_01520</name>
</gene>
<protein>
    <submittedName>
        <fullName evidence="2">Uncharacterized protein</fullName>
    </submittedName>
</protein>
<dbReference type="GO" id="GO:0009223">
    <property type="term" value="P:pyrimidine deoxyribonucleotide catabolic process"/>
    <property type="evidence" value="ECO:0007669"/>
    <property type="project" value="TreeGrafter"/>
</dbReference>
<dbReference type="SFLD" id="SFLDG01126">
    <property type="entry name" value="C1.2:_Nucleotidase_Like"/>
    <property type="match status" value="1"/>
</dbReference>
<name>A0A9Q2ZSK0_9BURK</name>
<dbReference type="SFLD" id="SFLDS00003">
    <property type="entry name" value="Haloacid_Dehalogenase"/>
    <property type="match status" value="1"/>
</dbReference>
<evidence type="ECO:0000313" key="2">
    <source>
        <dbReference type="EMBL" id="MBT8550643.1"/>
    </source>
</evidence>
<reference evidence="2" key="1">
    <citation type="journal article" date="2021" name="Genome Biol. Evol.">
        <title>Continental-Scale Gene Flow Prevents Allopatric Divergence of Pelagic Freshwater Bacteria.</title>
        <authorList>
            <person name="Hoetzinger M."/>
            <person name="Pitt A."/>
            <person name="Huemer A."/>
            <person name="Hahn M.W."/>
        </authorList>
    </citation>
    <scope>NUCLEOTIDE SEQUENCE</scope>
    <source>
        <strain evidence="2">SM1-W8</strain>
    </source>
</reference>
<dbReference type="EMBL" id="JAANEY010000001">
    <property type="protein sequence ID" value="MBT8550643.1"/>
    <property type="molecule type" value="Genomic_DNA"/>
</dbReference>
<dbReference type="PANTHER" id="PTHR16504">
    <property type="entry name" value="5'(3')-DEOXYRIBONUCLEOTIDASE"/>
    <property type="match status" value="1"/>
</dbReference>
<dbReference type="SFLD" id="SFLDG01145">
    <property type="entry name" value="C1.2.1"/>
    <property type="match status" value="1"/>
</dbReference>